<dbReference type="GO" id="GO:0030247">
    <property type="term" value="F:polysaccharide binding"/>
    <property type="evidence" value="ECO:0007669"/>
    <property type="project" value="InterPro"/>
</dbReference>
<dbReference type="Pfam" id="PF13947">
    <property type="entry name" value="GUB_WAK_bind"/>
    <property type="match status" value="1"/>
</dbReference>
<feature type="domain" description="Wall-associated receptor kinase galacturonan-binding" evidence="5">
    <location>
        <begin position="37"/>
        <end position="100"/>
    </location>
</feature>
<dbReference type="InterPro" id="IPR025287">
    <property type="entry name" value="WAK_GUB"/>
</dbReference>
<dbReference type="PANTHER" id="PTHR33138:SF30">
    <property type="entry name" value="LEAF RUST 10 DISEASE-RESISTANCE LOCUS RECEPTOR-LIKE PROTEIN KINASE-LIKE 2.7"/>
    <property type="match status" value="1"/>
</dbReference>
<reference evidence="6 7" key="1">
    <citation type="submission" date="2024-01" db="EMBL/GenBank/DDBJ databases">
        <authorList>
            <person name="Waweru B."/>
        </authorList>
    </citation>
    <scope>NUCLEOTIDE SEQUENCE [LARGE SCALE GENOMIC DNA]</scope>
</reference>
<keyword evidence="7" id="KW-1185">Reference proteome</keyword>
<feature type="signal peptide" evidence="4">
    <location>
        <begin position="1"/>
        <end position="30"/>
    </location>
</feature>
<dbReference type="AlphaFoldDB" id="A0AAV1QPJ5"/>
<evidence type="ECO:0000259" key="5">
    <source>
        <dbReference type="Pfam" id="PF13947"/>
    </source>
</evidence>
<protein>
    <recommendedName>
        <fullName evidence="5">Wall-associated receptor kinase galacturonan-binding domain-containing protein</fullName>
    </recommendedName>
</protein>
<evidence type="ECO:0000256" key="1">
    <source>
        <dbReference type="ARBA" id="ARBA00004167"/>
    </source>
</evidence>
<dbReference type="Proteomes" id="UP001314170">
    <property type="component" value="Unassembled WGS sequence"/>
</dbReference>
<dbReference type="GO" id="GO:0016020">
    <property type="term" value="C:membrane"/>
    <property type="evidence" value="ECO:0007669"/>
    <property type="project" value="UniProtKB-SubCell"/>
</dbReference>
<feature type="chain" id="PRO_5043886494" description="Wall-associated receptor kinase galacturonan-binding domain-containing protein" evidence="4">
    <location>
        <begin position="31"/>
        <end position="365"/>
    </location>
</feature>
<gene>
    <name evidence="6" type="ORF">DCAF_LOCUS399</name>
</gene>
<name>A0AAV1QPJ5_9ROSI</name>
<proteinExistence type="predicted"/>
<keyword evidence="2 4" id="KW-0732">Signal</keyword>
<evidence type="ECO:0000313" key="6">
    <source>
        <dbReference type="EMBL" id="CAK7322788.1"/>
    </source>
</evidence>
<keyword evidence="3" id="KW-1133">Transmembrane helix</keyword>
<organism evidence="6 7">
    <name type="scientific">Dovyalis caffra</name>
    <dbReference type="NCBI Taxonomy" id="77055"/>
    <lineage>
        <taxon>Eukaryota</taxon>
        <taxon>Viridiplantae</taxon>
        <taxon>Streptophyta</taxon>
        <taxon>Embryophyta</taxon>
        <taxon>Tracheophyta</taxon>
        <taxon>Spermatophyta</taxon>
        <taxon>Magnoliopsida</taxon>
        <taxon>eudicotyledons</taxon>
        <taxon>Gunneridae</taxon>
        <taxon>Pentapetalae</taxon>
        <taxon>rosids</taxon>
        <taxon>fabids</taxon>
        <taxon>Malpighiales</taxon>
        <taxon>Salicaceae</taxon>
        <taxon>Flacourtieae</taxon>
        <taxon>Dovyalis</taxon>
    </lineage>
</organism>
<evidence type="ECO:0000313" key="7">
    <source>
        <dbReference type="Proteomes" id="UP001314170"/>
    </source>
</evidence>
<dbReference type="EMBL" id="CAWUPB010000027">
    <property type="protein sequence ID" value="CAK7322788.1"/>
    <property type="molecule type" value="Genomic_DNA"/>
</dbReference>
<keyword evidence="3" id="KW-0812">Transmembrane</keyword>
<feature type="transmembrane region" description="Helical" evidence="3">
    <location>
        <begin position="342"/>
        <end position="361"/>
    </location>
</feature>
<comment type="caution">
    <text evidence="6">The sequence shown here is derived from an EMBL/GenBank/DDBJ whole genome shotgun (WGS) entry which is preliminary data.</text>
</comment>
<dbReference type="PANTHER" id="PTHR33138">
    <property type="entry name" value="OS01G0690200 PROTEIN"/>
    <property type="match status" value="1"/>
</dbReference>
<keyword evidence="3" id="KW-0472">Membrane</keyword>
<evidence type="ECO:0000256" key="2">
    <source>
        <dbReference type="ARBA" id="ARBA00022729"/>
    </source>
</evidence>
<accession>A0AAV1QPJ5</accession>
<evidence type="ECO:0000256" key="4">
    <source>
        <dbReference type="SAM" id="SignalP"/>
    </source>
</evidence>
<evidence type="ECO:0000256" key="3">
    <source>
        <dbReference type="SAM" id="Phobius"/>
    </source>
</evidence>
<sequence length="365" mass="41499">MFSGLLRHLLGAYAALLFLLILAGHHSCSARQNNNYCAPSSCGYIHNISYPFRLNTDPKSCGHKGYELVCENNRPTLYLKKVKYYVQAIEYSNFTIRLVDAAVQKDDCFSIPQRSLIAYDHYISYRDYLPYNFGFDTLRTDFFTFKLTFLSCANRIQSLPDYIVDVDASSCKNGSSTAYNSTSSSISSPSSHIMEGYPYVMVAADFLQVPDLCRLNLVYSAPGSLLPENMTNISYRDVHDILLYGFELSWYSACCDSVKEVQYCNYNSTYCDSYGLDGAPIRVAIDFLTNRILSYLTMGPITRYFPSGTWIYYSRRGKPHVGFRIYKDYFQYVGSKDISSDFLSVIIVLLIALVFLTENNVDMAI</sequence>
<comment type="subcellular location">
    <subcellularLocation>
        <location evidence="1">Membrane</location>
        <topology evidence="1">Single-pass membrane protein</topology>
    </subcellularLocation>
</comment>